<gene>
    <name evidence="2" type="primary">37</name>
    <name evidence="2" type="ORF">SEA_AZIRA_37</name>
</gene>
<dbReference type="EMBL" id="OQ709211">
    <property type="protein sequence ID" value="WGH21043.1"/>
    <property type="molecule type" value="Genomic_DNA"/>
</dbReference>
<protein>
    <submittedName>
        <fullName evidence="2">Uncharacterized protein</fullName>
    </submittedName>
</protein>
<keyword evidence="3" id="KW-1185">Reference proteome</keyword>
<reference evidence="2 3" key="1">
    <citation type="submission" date="2023-03" db="EMBL/GenBank/DDBJ databases">
        <authorList>
            <person name="McGarrah C.E.E."/>
            <person name="Algarin-Martinez E.D."/>
            <person name="Cavasini M.E.D."/>
            <person name="Correa V."/>
            <person name="Danielson D.F."/>
            <person name="Dean W.R."/>
            <person name="French J.L."/>
            <person name="Gaskin N."/>
            <person name="Jain U."/>
            <person name="Janvier J."/>
            <person name="Macumber B.M."/>
            <person name="Martini F.K."/>
            <person name="Mazzei S.G."/>
            <person name="Mujica J.M."/>
            <person name="Odegaard O."/>
            <person name="Quarterman C."/>
            <person name="Rand T.M."/>
            <person name="Seidensticker N.S."/>
            <person name="Serrano T."/>
            <person name="Soltys A."/>
            <person name="Ungrey M.D."/>
            <person name="Pollenz R.S."/>
            <person name="Russell D.A."/>
            <person name="Jacobs-Sera D."/>
            <person name="Hatfull G.F."/>
        </authorList>
    </citation>
    <scope>NUCLEOTIDE SEQUENCE [LARGE SCALE GENOMIC DNA]</scope>
</reference>
<sequence length="183" mass="19618">MAEKATGVTVSAANPLTAKIDFSQVKEQSPIRPKQLPEGEYVAVIKDVTANNSKAGNPQWVFLISPESHPSAVYPYYCQLSVEHAWKIRNILTGIGVDAPKTAKSINAAKLVGKKLGILLEDDEYEGKMKSVIASIIPVSEVSEPDADTAPEPEDDPEPEPADADSDDGSLDADDDSLDLDDL</sequence>
<feature type="region of interest" description="Disordered" evidence="1">
    <location>
        <begin position="139"/>
        <end position="183"/>
    </location>
</feature>
<feature type="compositionally biased region" description="Acidic residues" evidence="1">
    <location>
        <begin position="143"/>
        <end position="183"/>
    </location>
</feature>
<evidence type="ECO:0000313" key="3">
    <source>
        <dbReference type="Proteomes" id="UP001223098"/>
    </source>
</evidence>
<evidence type="ECO:0000313" key="2">
    <source>
        <dbReference type="EMBL" id="WGH21043.1"/>
    </source>
</evidence>
<dbReference type="KEGG" id="vg:80559231"/>
<dbReference type="Proteomes" id="UP001223098">
    <property type="component" value="Segment"/>
</dbReference>
<dbReference type="GeneID" id="80559231"/>
<evidence type="ECO:0000256" key="1">
    <source>
        <dbReference type="SAM" id="MobiDB-lite"/>
    </source>
</evidence>
<name>A0AAF0GGR6_9CAUD</name>
<accession>A0AAF0GGR6</accession>
<dbReference type="RefSeq" id="YP_010842440.1">
    <property type="nucleotide sequence ID" value="NC_079140.1"/>
</dbReference>
<organism evidence="2 3">
    <name type="scientific">Gordonia phage Azira</name>
    <dbReference type="NCBI Taxonomy" id="3035369"/>
    <lineage>
        <taxon>Viruses</taxon>
        <taxon>Duplodnaviria</taxon>
        <taxon>Heunggongvirae</taxon>
        <taxon>Uroviricota</taxon>
        <taxon>Caudoviricetes</taxon>
        <taxon>Aziravirus</taxon>
        <taxon>Aziravirus azira</taxon>
    </lineage>
</organism>
<proteinExistence type="predicted"/>